<accession>A1A1Y8</accession>
<evidence type="ECO:0000313" key="1">
    <source>
        <dbReference type="EMBL" id="BAF39721.1"/>
    </source>
</evidence>
<protein>
    <recommendedName>
        <fullName evidence="3">Addiction module toxin RelE</fullName>
    </recommendedName>
</protein>
<dbReference type="AlphaFoldDB" id="A1A1Y8"/>
<dbReference type="Pfam" id="PF05973">
    <property type="entry name" value="Gp49"/>
    <property type="match status" value="1"/>
</dbReference>
<organism evidence="1 2">
    <name type="scientific">Bifidobacterium adolescentis (strain ATCC 15703 / DSM 20083 / NCTC 11814 / E194a)</name>
    <dbReference type="NCBI Taxonomy" id="367928"/>
    <lineage>
        <taxon>Bacteria</taxon>
        <taxon>Bacillati</taxon>
        <taxon>Actinomycetota</taxon>
        <taxon>Actinomycetes</taxon>
        <taxon>Bifidobacteriales</taxon>
        <taxon>Bifidobacteriaceae</taxon>
        <taxon>Bifidobacterium</taxon>
    </lineage>
</organism>
<evidence type="ECO:0008006" key="3">
    <source>
        <dbReference type="Google" id="ProtNLM"/>
    </source>
</evidence>
<evidence type="ECO:0000313" key="2">
    <source>
        <dbReference type="Proteomes" id="UP000008702"/>
    </source>
</evidence>
<dbReference type="InterPro" id="IPR009241">
    <property type="entry name" value="HigB-like"/>
</dbReference>
<proteinExistence type="predicted"/>
<name>A1A1Y8_BIFAA</name>
<keyword evidence="2" id="KW-1185">Reference proteome</keyword>
<dbReference type="KEGG" id="bad:BAD_0940"/>
<dbReference type="EMBL" id="AP009256">
    <property type="protein sequence ID" value="BAF39721.1"/>
    <property type="molecule type" value="Genomic_DNA"/>
</dbReference>
<gene>
    <name evidence="1" type="ordered locus">BAD_0940</name>
</gene>
<dbReference type="HOGENOM" id="CLU_1552294_0_0_11"/>
<dbReference type="Proteomes" id="UP000008702">
    <property type="component" value="Chromosome"/>
</dbReference>
<sequence length="172" mass="19634">MPCRPRGRCRMPCGLGRGASPLAMCSRVFFAVCPCCFADLRGHTLYGIFAGVWKVELEPIADWLNTLDHKSRVQILAAVSLLEEQGPDLKRPIVGKIKGSSLIPSMKELRPGSSGRSEIRILFVFDPKRKAIMLVGGDKQRKWDKWYRKAIPEAERRYLVWLEERYGKETDR</sequence>
<reference evidence="1 2" key="1">
    <citation type="submission" date="2006-12" db="EMBL/GenBank/DDBJ databases">
        <title>Bifidobacterium adolescentis complete genome sequence.</title>
        <authorList>
            <person name="Suzuki T."/>
            <person name="Tsuda Y."/>
            <person name="Kanou N."/>
            <person name="Inoue T."/>
            <person name="Kumazaki K."/>
            <person name="Nagano S."/>
            <person name="Hirai S."/>
            <person name="Tanaka K."/>
            <person name="Watanabe K."/>
        </authorList>
    </citation>
    <scope>NUCLEOTIDE SEQUENCE [LARGE SCALE GENOMIC DNA]</scope>
    <source>
        <strain evidence="2">ATCC 15703 / DSM 20083 / NCTC 11814 / E194a</strain>
    </source>
</reference>